<sequence>MILHNIHRSERGIDILHRAVVMAAIHDSAESFPQPKCHPETRTKMLQDLRNWALNRTRDKIGMRSNILWLYGPAGAGKSAIMQTLADQLADAGRLGGSFFFKRGHATRGNANSLFTTIAYQLALNIAWLRTAISQIVENNPSILGQTLKTQLQKLIFEPSCTGENHNPIPIIIDGLDECQGDVIQEEILRVIKNFCSESTIPLRFIIASRPEAHIQRMFHSAFYHRAYRPMNVEQSFDDVRKYLCDQFSRIHDQHDAMANIPLPWPPPPVLEELVRNSSGYFIYAATIVKFIGDDDYRPTERLRMIQDGSRTDCRLPFDSLDQLYMTILHAAPRPSELLPILCAIANFDVTARIVDRALGFTDGDTRLVLRRLHSVLYVPSNDEYWHISPYHASFADFLNSHSRSQNFYIGDSQLRMDLACSFLKLFAGPYRGQFIDRPAGSDKNNLWGSRPKRAPKREFMPFLISLPPTPELCTLIHLMNPGYIFEFLFDLRLIPSWLKKMPRPPHELIKLWEDYAYMFSFMRSLPHPMPNRQHHVSQRDPELLRIGLANFILQLEQPTPVMDTEQRPTLRQVHLLSKITWSELRAIICSCRPISADTQLFLGSAKNMLDPLEKAYDRQSLSRDFARQLIGLLHTDVSDESDL</sequence>
<dbReference type="InterPro" id="IPR027417">
    <property type="entry name" value="P-loop_NTPase"/>
</dbReference>
<dbReference type="Gene3D" id="3.40.50.300">
    <property type="entry name" value="P-loop containing nucleotide triphosphate hydrolases"/>
    <property type="match status" value="1"/>
</dbReference>
<protein>
    <submittedName>
        <fullName evidence="3">NACHT domain-containing protein</fullName>
    </submittedName>
</protein>
<dbReference type="SUPFAM" id="SSF52540">
    <property type="entry name" value="P-loop containing nucleoside triphosphate hydrolases"/>
    <property type="match status" value="1"/>
</dbReference>
<accession>A0A8H7CMF2</accession>
<evidence type="ECO:0000313" key="3">
    <source>
        <dbReference type="EMBL" id="KAF7340663.1"/>
    </source>
</evidence>
<proteinExistence type="predicted"/>
<dbReference type="AlphaFoldDB" id="A0A8H7CMF2"/>
<dbReference type="EMBL" id="JACAZH010000030">
    <property type="protein sequence ID" value="KAF7340663.1"/>
    <property type="molecule type" value="Genomic_DNA"/>
</dbReference>
<organism evidence="3 4">
    <name type="scientific">Mycena sanguinolenta</name>
    <dbReference type="NCBI Taxonomy" id="230812"/>
    <lineage>
        <taxon>Eukaryota</taxon>
        <taxon>Fungi</taxon>
        <taxon>Dikarya</taxon>
        <taxon>Basidiomycota</taxon>
        <taxon>Agaricomycotina</taxon>
        <taxon>Agaricomycetes</taxon>
        <taxon>Agaricomycetidae</taxon>
        <taxon>Agaricales</taxon>
        <taxon>Marasmiineae</taxon>
        <taxon>Mycenaceae</taxon>
        <taxon>Mycena</taxon>
    </lineage>
</organism>
<name>A0A8H7CMF2_9AGAR</name>
<dbReference type="Pfam" id="PF24883">
    <property type="entry name" value="NPHP3_N"/>
    <property type="match status" value="1"/>
</dbReference>
<gene>
    <name evidence="3" type="ORF">MSAN_02138300</name>
</gene>
<keyword evidence="1" id="KW-0677">Repeat</keyword>
<dbReference type="OrthoDB" id="5967843at2759"/>
<dbReference type="Proteomes" id="UP000623467">
    <property type="component" value="Unassembled WGS sequence"/>
</dbReference>
<comment type="caution">
    <text evidence="3">The sequence shown here is derived from an EMBL/GenBank/DDBJ whole genome shotgun (WGS) entry which is preliminary data.</text>
</comment>
<feature type="domain" description="Nephrocystin 3-like N-terminal" evidence="2">
    <location>
        <begin position="64"/>
        <end position="210"/>
    </location>
</feature>
<keyword evidence="4" id="KW-1185">Reference proteome</keyword>
<evidence type="ECO:0000313" key="4">
    <source>
        <dbReference type="Proteomes" id="UP000623467"/>
    </source>
</evidence>
<dbReference type="PANTHER" id="PTHR10039:SF14">
    <property type="entry name" value="NACHT DOMAIN-CONTAINING PROTEIN"/>
    <property type="match status" value="1"/>
</dbReference>
<dbReference type="PANTHER" id="PTHR10039">
    <property type="entry name" value="AMELOGENIN"/>
    <property type="match status" value="1"/>
</dbReference>
<evidence type="ECO:0000256" key="1">
    <source>
        <dbReference type="ARBA" id="ARBA00022737"/>
    </source>
</evidence>
<dbReference type="InterPro" id="IPR056884">
    <property type="entry name" value="NPHP3-like_N"/>
</dbReference>
<evidence type="ECO:0000259" key="2">
    <source>
        <dbReference type="Pfam" id="PF24883"/>
    </source>
</evidence>
<reference evidence="3" key="1">
    <citation type="submission" date="2020-05" db="EMBL/GenBank/DDBJ databases">
        <title>Mycena genomes resolve the evolution of fungal bioluminescence.</title>
        <authorList>
            <person name="Tsai I.J."/>
        </authorList>
    </citation>
    <scope>NUCLEOTIDE SEQUENCE</scope>
    <source>
        <strain evidence="3">160909Yilan</strain>
    </source>
</reference>